<name>A0A317MT14_9GAMM</name>
<proteinExistence type="predicted"/>
<dbReference type="EMBL" id="QGTJ01000009">
    <property type="protein sequence ID" value="PWV59862.1"/>
    <property type="molecule type" value="Genomic_DNA"/>
</dbReference>
<protein>
    <submittedName>
        <fullName evidence="1">Phenol 2-monooxygenase P4 subunit</fullName>
    </submittedName>
</protein>
<keyword evidence="2" id="KW-1185">Reference proteome</keyword>
<dbReference type="InterPro" id="IPR006756">
    <property type="entry name" value="Phenol_hydroxylase"/>
</dbReference>
<reference evidence="1 2" key="1">
    <citation type="submission" date="2018-05" db="EMBL/GenBank/DDBJ databases">
        <title>Genomic Encyclopedia of Type Strains, Phase IV (KMG-IV): sequencing the most valuable type-strain genomes for metagenomic binning, comparative biology and taxonomic classification.</title>
        <authorList>
            <person name="Goeker M."/>
        </authorList>
    </citation>
    <scope>NUCLEOTIDE SEQUENCE [LARGE SCALE GENOMIC DNA]</scope>
    <source>
        <strain evidence="1 2">DSM 23606</strain>
    </source>
</reference>
<accession>A0A317MT14</accession>
<comment type="caution">
    <text evidence="1">The sequence shown here is derived from an EMBL/GenBank/DDBJ whole genome shotgun (WGS) entry which is preliminary data.</text>
</comment>
<dbReference type="Proteomes" id="UP000246569">
    <property type="component" value="Unassembled WGS sequence"/>
</dbReference>
<sequence length="120" mass="13201">MSASATVLAYRGEPKDTAEHFHGNHLLYLGWDRHLMFCAPVCVPLPPDTPFSVLTEQVLPAAYAQHPDFARIDWNRVEWLLDGQPFTPDPARTLAEQGIGHKSLLRLRTPGLDGLGGSAS</sequence>
<organism evidence="1 2">
    <name type="scientific">Plasticicumulans acidivorans</name>
    <dbReference type="NCBI Taxonomy" id="886464"/>
    <lineage>
        <taxon>Bacteria</taxon>
        <taxon>Pseudomonadati</taxon>
        <taxon>Pseudomonadota</taxon>
        <taxon>Gammaproteobacteria</taxon>
        <taxon>Candidatus Competibacteraceae</taxon>
        <taxon>Plasticicumulans</taxon>
    </lineage>
</organism>
<dbReference type="RefSeq" id="WP_110019467.1">
    <property type="nucleotide sequence ID" value="NZ_QGTJ01000009.1"/>
</dbReference>
<dbReference type="GO" id="GO:0018662">
    <property type="term" value="F:phenol 2-monooxygenase activity"/>
    <property type="evidence" value="ECO:0007669"/>
    <property type="project" value="InterPro"/>
</dbReference>
<keyword evidence="1" id="KW-0560">Oxidoreductase</keyword>
<dbReference type="InterPro" id="IPR043010">
    <property type="entry name" value="Phenol_hydroxylase_sf"/>
</dbReference>
<evidence type="ECO:0000313" key="2">
    <source>
        <dbReference type="Proteomes" id="UP000246569"/>
    </source>
</evidence>
<dbReference type="OrthoDB" id="5343663at2"/>
<evidence type="ECO:0000313" key="1">
    <source>
        <dbReference type="EMBL" id="PWV59862.1"/>
    </source>
</evidence>
<dbReference type="AlphaFoldDB" id="A0A317MT14"/>
<dbReference type="Gene3D" id="3.10.20.560">
    <property type="entry name" value="Phenol hydroxylase"/>
    <property type="match status" value="1"/>
</dbReference>
<keyword evidence="1" id="KW-0503">Monooxygenase</keyword>
<dbReference type="Pfam" id="PF04663">
    <property type="entry name" value="Phenol_monoox"/>
    <property type="match status" value="1"/>
</dbReference>
<gene>
    <name evidence="1" type="ORF">C7443_109115</name>
</gene>